<dbReference type="AlphaFoldDB" id="A0A8J2KXT6"/>
<proteinExistence type="inferred from homology"/>
<comment type="similarity">
    <text evidence="1">Belongs to the BLOC1S2 family.</text>
</comment>
<reference evidence="2" key="1">
    <citation type="submission" date="2021-06" db="EMBL/GenBank/DDBJ databases">
        <authorList>
            <person name="Hodson N. C."/>
            <person name="Mongue J. A."/>
            <person name="Jaron S. K."/>
        </authorList>
    </citation>
    <scope>NUCLEOTIDE SEQUENCE</scope>
</reference>
<name>A0A8J2KXT6_9HEXA</name>
<dbReference type="PANTHER" id="PTHR46479:SF1">
    <property type="entry name" value="BIOGENESIS OF LYSOSOME-RELATED ORGANELLES COMPLEX 1 SUBUNIT 2"/>
    <property type="match status" value="1"/>
</dbReference>
<comment type="caution">
    <text evidence="2">The sequence shown here is derived from an EMBL/GenBank/DDBJ whole genome shotgun (WGS) entry which is preliminary data.</text>
</comment>
<dbReference type="GO" id="GO:0031083">
    <property type="term" value="C:BLOC-1 complex"/>
    <property type="evidence" value="ECO:0007669"/>
    <property type="project" value="TreeGrafter"/>
</dbReference>
<sequence>MTDSTTSFEPLEPHDPSLNHLARNMFDKTADYLQGELTLIQEDYKLMENLNKATAAKYSDMRHIAANVARSLHDLNEKYHSLEPLLRQIDQIEDSVNKLEQAAYKLDSYSKRLENDVFREAMFESFWDLRINTSNGTLIVDPPAPMFWEPEPPGKLLPLSVGLTASKIKQGRGGLIAEPGEERFQNGEK</sequence>
<evidence type="ECO:0000313" key="2">
    <source>
        <dbReference type="EMBL" id="CAG7821319.1"/>
    </source>
</evidence>
<dbReference type="GO" id="GO:0000930">
    <property type="term" value="C:gamma-tubulin complex"/>
    <property type="evidence" value="ECO:0007669"/>
    <property type="project" value="TreeGrafter"/>
</dbReference>
<evidence type="ECO:0000256" key="1">
    <source>
        <dbReference type="ARBA" id="ARBA00008468"/>
    </source>
</evidence>
<dbReference type="GO" id="GO:0032418">
    <property type="term" value="P:lysosome localization"/>
    <property type="evidence" value="ECO:0007669"/>
    <property type="project" value="TreeGrafter"/>
</dbReference>
<dbReference type="GO" id="GO:0099078">
    <property type="term" value="C:BORC complex"/>
    <property type="evidence" value="ECO:0007669"/>
    <property type="project" value="TreeGrafter"/>
</dbReference>
<evidence type="ECO:0008006" key="4">
    <source>
        <dbReference type="Google" id="ProtNLM"/>
    </source>
</evidence>
<dbReference type="Proteomes" id="UP000708208">
    <property type="component" value="Unassembled WGS sequence"/>
</dbReference>
<dbReference type="GO" id="GO:0043015">
    <property type="term" value="F:gamma-tubulin binding"/>
    <property type="evidence" value="ECO:0007669"/>
    <property type="project" value="TreeGrafter"/>
</dbReference>
<evidence type="ECO:0000313" key="3">
    <source>
        <dbReference type="Proteomes" id="UP000708208"/>
    </source>
</evidence>
<dbReference type="InterPro" id="IPR019269">
    <property type="entry name" value="BLOC1_su2"/>
</dbReference>
<gene>
    <name evidence="2" type="ORF">AFUS01_LOCUS31665</name>
</gene>
<organism evidence="2 3">
    <name type="scientific">Allacma fusca</name>
    <dbReference type="NCBI Taxonomy" id="39272"/>
    <lineage>
        <taxon>Eukaryota</taxon>
        <taxon>Metazoa</taxon>
        <taxon>Ecdysozoa</taxon>
        <taxon>Arthropoda</taxon>
        <taxon>Hexapoda</taxon>
        <taxon>Collembola</taxon>
        <taxon>Symphypleona</taxon>
        <taxon>Sminthuridae</taxon>
        <taxon>Allacma</taxon>
    </lineage>
</organism>
<dbReference type="GO" id="GO:0016197">
    <property type="term" value="P:endosomal transport"/>
    <property type="evidence" value="ECO:0007669"/>
    <property type="project" value="TreeGrafter"/>
</dbReference>
<dbReference type="OrthoDB" id="244061at2759"/>
<protein>
    <recommendedName>
        <fullName evidence="4">Biogenesis of lysosome-related organelles complex 1 subunit 2</fullName>
    </recommendedName>
</protein>
<dbReference type="EMBL" id="CAJVCH010506769">
    <property type="protein sequence ID" value="CAG7821319.1"/>
    <property type="molecule type" value="Genomic_DNA"/>
</dbReference>
<dbReference type="Pfam" id="PF10046">
    <property type="entry name" value="BLOC1_2"/>
    <property type="match status" value="1"/>
</dbReference>
<dbReference type="PANTHER" id="PTHR46479">
    <property type="entry name" value="BIOGENESIS OF LYSOSOME-RELATED ORGANELLES COMPLEX 1 SUBUNIT 2"/>
    <property type="match status" value="1"/>
</dbReference>
<keyword evidence="3" id="KW-1185">Reference proteome</keyword>
<accession>A0A8J2KXT6</accession>